<comment type="caution">
    <text evidence="7">The sequence shown here is derived from an EMBL/GenBank/DDBJ whole genome shotgun (WGS) entry which is preliminary data.</text>
</comment>
<evidence type="ECO:0000256" key="2">
    <source>
        <dbReference type="ARBA" id="ARBA00022475"/>
    </source>
</evidence>
<feature type="transmembrane region" description="Helical" evidence="6">
    <location>
        <begin position="66"/>
        <end position="90"/>
    </location>
</feature>
<dbReference type="EMBL" id="ADVR01000106">
    <property type="protein sequence ID" value="EFO79727.1"/>
    <property type="molecule type" value="Genomic_DNA"/>
</dbReference>
<evidence type="ECO:0000256" key="3">
    <source>
        <dbReference type="ARBA" id="ARBA00022692"/>
    </source>
</evidence>
<keyword evidence="4 6" id="KW-1133">Transmembrane helix</keyword>
<dbReference type="GO" id="GO:0006824">
    <property type="term" value="P:cobalt ion transport"/>
    <property type="evidence" value="ECO:0007669"/>
    <property type="project" value="InterPro"/>
</dbReference>
<evidence type="ECO:0000256" key="6">
    <source>
        <dbReference type="SAM" id="Phobius"/>
    </source>
</evidence>
<evidence type="ECO:0000256" key="5">
    <source>
        <dbReference type="ARBA" id="ARBA00023136"/>
    </source>
</evidence>
<evidence type="ECO:0000256" key="4">
    <source>
        <dbReference type="ARBA" id="ARBA00022989"/>
    </source>
</evidence>
<name>E1IGG1_9CHLR</name>
<dbReference type="InterPro" id="IPR003339">
    <property type="entry name" value="ABC/ECF_trnsptr_transmembrane"/>
</dbReference>
<comment type="subcellular location">
    <subcellularLocation>
        <location evidence="1">Cell membrane</location>
        <topology evidence="1">Multi-pass membrane protein</topology>
    </subcellularLocation>
</comment>
<evidence type="ECO:0000313" key="8">
    <source>
        <dbReference type="Proteomes" id="UP000054010"/>
    </source>
</evidence>
<dbReference type="Pfam" id="PF02361">
    <property type="entry name" value="CbiQ"/>
    <property type="match status" value="1"/>
</dbReference>
<keyword evidence="3 6" id="KW-0812">Transmembrane</keyword>
<gene>
    <name evidence="7" type="ORF">OSCT_2412</name>
</gene>
<proteinExistence type="predicted"/>
<dbReference type="GO" id="GO:0043190">
    <property type="term" value="C:ATP-binding cassette (ABC) transporter complex"/>
    <property type="evidence" value="ECO:0007669"/>
    <property type="project" value="InterPro"/>
</dbReference>
<keyword evidence="5 6" id="KW-0472">Membrane</keyword>
<dbReference type="STRING" id="765420.OSCT_2412"/>
<dbReference type="PANTHER" id="PTHR43723">
    <property type="entry name" value="COBALT TRANSPORT PROTEIN CBIQ"/>
    <property type="match status" value="1"/>
</dbReference>
<dbReference type="NCBIfam" id="TIGR02454">
    <property type="entry name" value="ECF_T_CbiQ"/>
    <property type="match status" value="1"/>
</dbReference>
<keyword evidence="8" id="KW-1185">Reference proteome</keyword>
<dbReference type="InterPro" id="IPR052770">
    <property type="entry name" value="Cobalt_transport_CbiQ"/>
</dbReference>
<dbReference type="OrthoDB" id="9815246at2"/>
<dbReference type="InterPro" id="IPR012809">
    <property type="entry name" value="ECF_CbiQ"/>
</dbReference>
<dbReference type="Proteomes" id="UP000054010">
    <property type="component" value="Unassembled WGS sequence"/>
</dbReference>
<organism evidence="7 8">
    <name type="scientific">Oscillochloris trichoides DG-6</name>
    <dbReference type="NCBI Taxonomy" id="765420"/>
    <lineage>
        <taxon>Bacteria</taxon>
        <taxon>Bacillati</taxon>
        <taxon>Chloroflexota</taxon>
        <taxon>Chloroflexia</taxon>
        <taxon>Chloroflexales</taxon>
        <taxon>Chloroflexineae</taxon>
        <taxon>Oscillochloridaceae</taxon>
        <taxon>Oscillochloris</taxon>
    </lineage>
</organism>
<evidence type="ECO:0000256" key="1">
    <source>
        <dbReference type="ARBA" id="ARBA00004651"/>
    </source>
</evidence>
<reference evidence="7 8" key="1">
    <citation type="journal article" date="2011" name="J. Bacteriol.">
        <title>Draft genome sequence of the anoxygenic filamentous phototrophic bacterium Oscillochloris trichoides subsp. DG-6.</title>
        <authorList>
            <person name="Kuznetsov B.B."/>
            <person name="Ivanovsky R.N."/>
            <person name="Keppen O.I."/>
            <person name="Sukhacheva M.V."/>
            <person name="Bumazhkin B.K."/>
            <person name="Patutina E.O."/>
            <person name="Beletsky A.V."/>
            <person name="Mardanov A.V."/>
            <person name="Baslerov R.V."/>
            <person name="Panteleeva A.N."/>
            <person name="Kolganova T.V."/>
            <person name="Ravin N.V."/>
            <person name="Skryabin K.G."/>
        </authorList>
    </citation>
    <scope>NUCLEOTIDE SEQUENCE [LARGE SCALE GENOMIC DNA]</scope>
    <source>
        <strain evidence="7 8">DG-6</strain>
    </source>
</reference>
<dbReference type="HOGENOM" id="CLU_056469_5_0_0"/>
<evidence type="ECO:0000313" key="7">
    <source>
        <dbReference type="EMBL" id="EFO79727.1"/>
    </source>
</evidence>
<dbReference type="AlphaFoldDB" id="E1IGG1"/>
<protein>
    <submittedName>
        <fullName evidence="7">Cobalt ABC transporter, inner membrane subunit CbiQ</fullName>
    </submittedName>
</protein>
<keyword evidence="2" id="KW-1003">Cell membrane</keyword>
<dbReference type="CDD" id="cd16914">
    <property type="entry name" value="EcfT"/>
    <property type="match status" value="1"/>
</dbReference>
<feature type="transmembrane region" description="Helical" evidence="6">
    <location>
        <begin position="236"/>
        <end position="254"/>
    </location>
</feature>
<dbReference type="PANTHER" id="PTHR43723:SF1">
    <property type="entry name" value="COBALT TRANSPORT PROTEIN CBIQ"/>
    <property type="match status" value="1"/>
</dbReference>
<dbReference type="eggNOG" id="COG0619">
    <property type="taxonomic scope" value="Bacteria"/>
</dbReference>
<accession>E1IGG1</accession>
<sequence length="256" mass="28099">MQVIDRYAYSNAIRQVDPAQKAALALVALLLCLLLDHPLVSGLTIGWMLGLAVGWARLPGRVVVQTLAAQALFLLASTLGVALSLSWGGVAPRGWAVQIGSLWLSSSPEALQHALALVARALGSVAALNFLILTTPLVDLIDLLRRLRTPEVVIDLMTLTYRAIFVLLESLERMRIAQEARLGYCNPQRAMQSSALLISQLFIESYRRSLRLQESLESRGFQGSLRVLPSSYRYDVWAWRLGAVIVVSLVLARLTA</sequence>